<dbReference type="PANTHER" id="PTHR43744">
    <property type="entry name" value="ABC TRANSPORTER PERMEASE PROTEIN MG189-RELATED-RELATED"/>
    <property type="match status" value="1"/>
</dbReference>
<proteinExistence type="inferred from homology"/>
<dbReference type="Pfam" id="PF00528">
    <property type="entry name" value="BPD_transp_1"/>
    <property type="match status" value="1"/>
</dbReference>
<dbReference type="InterPro" id="IPR035906">
    <property type="entry name" value="MetI-like_sf"/>
</dbReference>
<dbReference type="Proteomes" id="UP000309673">
    <property type="component" value="Unassembled WGS sequence"/>
</dbReference>
<organism evidence="9 10">
    <name type="scientific">Cohnella pontilimi</name>
    <dbReference type="NCBI Taxonomy" id="2564100"/>
    <lineage>
        <taxon>Bacteria</taxon>
        <taxon>Bacillati</taxon>
        <taxon>Bacillota</taxon>
        <taxon>Bacilli</taxon>
        <taxon>Bacillales</taxon>
        <taxon>Paenibacillaceae</taxon>
        <taxon>Cohnella</taxon>
    </lineage>
</organism>
<dbReference type="AlphaFoldDB" id="A0A4U0FGU8"/>
<protein>
    <submittedName>
        <fullName evidence="9">Carbohydrate ABC transporter permease</fullName>
    </submittedName>
</protein>
<dbReference type="PROSITE" id="PS50928">
    <property type="entry name" value="ABC_TM1"/>
    <property type="match status" value="1"/>
</dbReference>
<feature type="transmembrane region" description="Helical" evidence="7">
    <location>
        <begin position="109"/>
        <end position="128"/>
    </location>
</feature>
<keyword evidence="5 7" id="KW-1133">Transmembrane helix</keyword>
<comment type="subcellular location">
    <subcellularLocation>
        <location evidence="1 7">Cell membrane</location>
        <topology evidence="1 7">Multi-pass membrane protein</topology>
    </subcellularLocation>
</comment>
<dbReference type="GO" id="GO:0055085">
    <property type="term" value="P:transmembrane transport"/>
    <property type="evidence" value="ECO:0007669"/>
    <property type="project" value="InterPro"/>
</dbReference>
<evidence type="ECO:0000256" key="5">
    <source>
        <dbReference type="ARBA" id="ARBA00022989"/>
    </source>
</evidence>
<evidence type="ECO:0000256" key="1">
    <source>
        <dbReference type="ARBA" id="ARBA00004651"/>
    </source>
</evidence>
<dbReference type="EMBL" id="SUPK01000001">
    <property type="protein sequence ID" value="TJY44120.1"/>
    <property type="molecule type" value="Genomic_DNA"/>
</dbReference>
<feature type="transmembrane region" description="Helical" evidence="7">
    <location>
        <begin position="140"/>
        <end position="157"/>
    </location>
</feature>
<gene>
    <name evidence="9" type="ORF">E5161_01605</name>
</gene>
<evidence type="ECO:0000256" key="7">
    <source>
        <dbReference type="RuleBase" id="RU363032"/>
    </source>
</evidence>
<comment type="similarity">
    <text evidence="7">Belongs to the binding-protein-dependent transport system permease family.</text>
</comment>
<evidence type="ECO:0000313" key="9">
    <source>
        <dbReference type="EMBL" id="TJY44120.1"/>
    </source>
</evidence>
<feature type="transmembrane region" description="Helical" evidence="7">
    <location>
        <begin position="195"/>
        <end position="217"/>
    </location>
</feature>
<feature type="transmembrane region" description="Helical" evidence="7">
    <location>
        <begin position="77"/>
        <end position="97"/>
    </location>
</feature>
<dbReference type="InterPro" id="IPR000515">
    <property type="entry name" value="MetI-like"/>
</dbReference>
<keyword evidence="10" id="KW-1185">Reference proteome</keyword>
<dbReference type="Gene3D" id="1.10.3720.10">
    <property type="entry name" value="MetI-like"/>
    <property type="match status" value="1"/>
</dbReference>
<dbReference type="CDD" id="cd06261">
    <property type="entry name" value="TM_PBP2"/>
    <property type="match status" value="1"/>
</dbReference>
<keyword evidence="4 7" id="KW-0812">Transmembrane</keyword>
<evidence type="ECO:0000259" key="8">
    <source>
        <dbReference type="PROSITE" id="PS50928"/>
    </source>
</evidence>
<feature type="domain" description="ABC transmembrane type-1" evidence="8">
    <location>
        <begin position="75"/>
        <end position="280"/>
    </location>
</feature>
<keyword evidence="2 7" id="KW-0813">Transport</keyword>
<evidence type="ECO:0000313" key="10">
    <source>
        <dbReference type="Proteomes" id="UP000309673"/>
    </source>
</evidence>
<evidence type="ECO:0000256" key="3">
    <source>
        <dbReference type="ARBA" id="ARBA00022475"/>
    </source>
</evidence>
<dbReference type="OrthoDB" id="9810086at2"/>
<keyword evidence="6 7" id="KW-0472">Membrane</keyword>
<keyword evidence="3" id="KW-1003">Cell membrane</keyword>
<reference evidence="9 10" key="1">
    <citation type="submission" date="2019-04" db="EMBL/GenBank/DDBJ databases">
        <title>Cohnella sp. nov., isolated from soil.</title>
        <authorList>
            <person name="Kim W."/>
        </authorList>
    </citation>
    <scope>NUCLEOTIDE SEQUENCE [LARGE SCALE GENOMIC DNA]</scope>
    <source>
        <strain evidence="9 10">CAU 1483</strain>
    </source>
</reference>
<dbReference type="RefSeq" id="WP_136775840.1">
    <property type="nucleotide sequence ID" value="NZ_SUPK01000001.1"/>
</dbReference>
<comment type="caution">
    <text evidence="9">The sequence shown here is derived from an EMBL/GenBank/DDBJ whole genome shotgun (WGS) entry which is preliminary data.</text>
</comment>
<evidence type="ECO:0000256" key="2">
    <source>
        <dbReference type="ARBA" id="ARBA00022448"/>
    </source>
</evidence>
<feature type="transmembrane region" description="Helical" evidence="7">
    <location>
        <begin position="261"/>
        <end position="280"/>
    </location>
</feature>
<evidence type="ECO:0000256" key="4">
    <source>
        <dbReference type="ARBA" id="ARBA00022692"/>
    </source>
</evidence>
<dbReference type="SUPFAM" id="SSF161098">
    <property type="entry name" value="MetI-like"/>
    <property type="match status" value="1"/>
</dbReference>
<dbReference type="GO" id="GO:0005886">
    <property type="term" value="C:plasma membrane"/>
    <property type="evidence" value="ECO:0007669"/>
    <property type="project" value="UniProtKB-SubCell"/>
</dbReference>
<dbReference type="PANTHER" id="PTHR43744:SF9">
    <property type="entry name" value="POLYGALACTURONAN_RHAMNOGALACTURONAN TRANSPORT SYSTEM PERMEASE PROTEIN YTCP"/>
    <property type="match status" value="1"/>
</dbReference>
<accession>A0A4U0FGU8</accession>
<sequence length="295" mass="33172">MLKSRTFGERVFDTVNISMLAIIGLVMFFPFYYIVAVSFTSYEEFVQSDLILWPKTWVLDAYQFIFNSKEFIRSIGVTVYVTIVGTLFNLLMTSTMAYSLTRRIWGQRFYLFLVLFTFIFGAGLIPTYLVVKATGLIDSYWSLIIPGAISSFILIVMRQFFLSIPEELIEAAYIDGGNELQIFTRIIVPLSKPALAAFGLFYAVGHWNAYFSAILYLNDPTKWTVQVVLRQIVILNDATNTLASATREAARSAHLPPPETVGMAAILLATVPILVVYPFLQKHFAKGVMLGSVKG</sequence>
<feature type="transmembrane region" description="Helical" evidence="7">
    <location>
        <begin position="12"/>
        <end position="35"/>
    </location>
</feature>
<name>A0A4U0FGU8_9BACL</name>
<evidence type="ECO:0000256" key="6">
    <source>
        <dbReference type="ARBA" id="ARBA00023136"/>
    </source>
</evidence>